<dbReference type="InterPro" id="IPR043160">
    <property type="entry name" value="Dynein_C_barrel"/>
</dbReference>
<dbReference type="Pfam" id="PF12775">
    <property type="entry name" value="AAA_7"/>
    <property type="match status" value="1"/>
</dbReference>
<dbReference type="Pfam" id="PF03028">
    <property type="entry name" value="Dynein_heavy"/>
    <property type="match status" value="1"/>
</dbReference>
<dbReference type="PANTHER" id="PTHR46961">
    <property type="entry name" value="DYNEIN HEAVY CHAIN 1, AXONEMAL-LIKE PROTEIN"/>
    <property type="match status" value="1"/>
</dbReference>
<comment type="similarity">
    <text evidence="2">Belongs to the dynein heavy chain family.</text>
</comment>
<name>A0A0G4I6M0_9ALVE</name>
<keyword evidence="9 14" id="KW-0175">Coiled coil</keyword>
<dbReference type="FunFam" id="3.40.50.300:FF:000320">
    <property type="entry name" value="Dynein, axonemal, heavy chain 5"/>
    <property type="match status" value="1"/>
</dbReference>
<dbReference type="Gene3D" id="1.20.920.20">
    <property type="match status" value="1"/>
</dbReference>
<keyword evidence="4" id="KW-0493">Microtubule</keyword>
<dbReference type="InterPro" id="IPR041228">
    <property type="entry name" value="Dynein_C"/>
</dbReference>
<dbReference type="Pfam" id="PF12774">
    <property type="entry name" value="AAA_6"/>
    <property type="match status" value="1"/>
</dbReference>
<dbReference type="InterPro" id="IPR041658">
    <property type="entry name" value="AAA_lid_11"/>
</dbReference>
<dbReference type="Pfam" id="PF18199">
    <property type="entry name" value="Dynein_C"/>
    <property type="match status" value="1"/>
</dbReference>
<dbReference type="Gene3D" id="3.40.50.300">
    <property type="entry name" value="P-loop containing nucleotide triphosphate hydrolases"/>
    <property type="match status" value="5"/>
</dbReference>
<keyword evidence="3" id="KW-0963">Cytoplasm</keyword>
<dbReference type="FunFam" id="3.40.50.300:FF:000049">
    <property type="entry name" value="Dynein, axonemal, heavy chain 5"/>
    <property type="match status" value="1"/>
</dbReference>
<dbReference type="InterPro" id="IPR035706">
    <property type="entry name" value="AAA_9"/>
</dbReference>
<keyword evidence="5" id="KW-0677">Repeat</keyword>
<dbReference type="InterPro" id="IPR004273">
    <property type="entry name" value="Dynein_heavy_D6_P-loop"/>
</dbReference>
<dbReference type="FunFam" id="1.10.8.1220:FF:000001">
    <property type="entry name" value="Dynein axonemal heavy chain 5"/>
    <property type="match status" value="1"/>
</dbReference>
<keyword evidence="7" id="KW-0067">ATP-binding</keyword>
<proteinExistence type="inferred from homology"/>
<dbReference type="SMART" id="SM00382">
    <property type="entry name" value="AAA"/>
    <property type="match status" value="3"/>
</dbReference>
<dbReference type="FunFam" id="1.20.920.20:FF:000001">
    <property type="entry name" value="dynein heavy chain 2, axonemal"/>
    <property type="match status" value="1"/>
</dbReference>
<evidence type="ECO:0000256" key="11">
    <source>
        <dbReference type="ARBA" id="ARBA00023175"/>
    </source>
</evidence>
<dbReference type="FunFam" id="3.40.50.300:FF:001375">
    <property type="entry name" value="Dynein heavy chain, putative"/>
    <property type="match status" value="1"/>
</dbReference>
<dbReference type="Gene3D" id="3.10.490.20">
    <property type="match status" value="1"/>
</dbReference>
<dbReference type="FunFam" id="1.20.920.30:FF:000002">
    <property type="entry name" value="Dynein axonemal heavy chain 3"/>
    <property type="match status" value="1"/>
</dbReference>
<dbReference type="InterPro" id="IPR003593">
    <property type="entry name" value="AAA+_ATPase"/>
</dbReference>
<feature type="domain" description="AAA+ ATPase" evidence="15">
    <location>
        <begin position="154"/>
        <end position="299"/>
    </location>
</feature>
<keyword evidence="13" id="KW-0966">Cell projection</keyword>
<dbReference type="FunFam" id="3.10.490.20:FF:000010">
    <property type="entry name" value="Dynein heavy chain, putative"/>
    <property type="match status" value="1"/>
</dbReference>
<feature type="domain" description="AAA+ ATPase" evidence="15">
    <location>
        <begin position="439"/>
        <end position="566"/>
    </location>
</feature>
<evidence type="ECO:0000256" key="10">
    <source>
        <dbReference type="ARBA" id="ARBA00023069"/>
    </source>
</evidence>
<gene>
    <name evidence="16" type="ORF">Cvel_11433</name>
</gene>
<keyword evidence="6" id="KW-0547">Nucleotide-binding</keyword>
<dbReference type="InterPro" id="IPR035699">
    <property type="entry name" value="AAA_6"/>
</dbReference>
<sequence length="2883" mass="328031">VSLLGIQLIWTADFQEALEKMSREKDKTIMSTVNKKFIQIMNDLTALCLSDLGNKMNRRKVETLVTIHVHQRELFTDIWKKTRDNRVKDHNDFEWLKQTRVYWKTDVDHALISIADVDFTYSYEYLGVKERLAITPLTDRCYLTNSQALGMYFGGAPAGPAGTGKTETVKDMGRTVGVFVVVTNCSDQHRYKDMAKIFKGLCQSGLWGCFDEFNRIDLEVLSVVAMQVESITQAKKQGAKTFMFPGEVAPITLIPSVAYFITMNPGYAGRQELPENLKVQFRSVSMMVPDRQIIMKVKLASVGFTDMEVLGKKFKVLYGLCEEQLSKQRHYDFGLRNILSVLRTAGTVKRQEPPDFDEELLLMRTLRDMNLSKLVADDVPLFLSLLKDIFPKQADPPKKVYKEVEEAVKEYVKQHSLIFHDSWILKASRVIQLYETSLVRHGFMLVGPTLCGKTEIMTVLTQGLTEIGTKTVPYTMNPKAITAQEMYGVKDPISDEWTPGVFASIWQKQNNRNNKHNSWIVCDGPVDAIWIENLNTVLDDNKILTLANNDRIPMIDSCRIVFEVQDLNNASPATVSRAGIIYVSASDLGWEPLLERWLNSRKEQGSKGAEEAEILREYMTKYMKDADIFDFLMRNTKAVMPVSDAIMAMQVLNLLTGLLSDFQGELLAKEQYERFVTNAIVWGCGGLFEPEDRVKLNGFLKDKAKTSYPCAEGTTLFEYSVSPETKEWFMWKAEEWKAPKGKLQPSSILIPTLDSMRAEYLMTTSIKVPVQRTPTTSYKSVCLVGGTGTAKTSTALMFCSHFSIDTMLMKRANFSSATSPGMFQKTVEAEVERKTGKTYCPPGGKKMTFFLDDMSMPHVNEWGDQITLELGRQLIEQKGVYFLDKDKRGDFKTILDLLFIGAMNHPGGGRNDIPNRFKSKFFLFNMILPSITSVDNIYGSMIKARFSQKGASPKVLDIAKKLTDATIKIWDRVKKSLLPTPSRFHYVFNMRELSRIFTGIVLTPLEVLDSEERIVSLWKHECVRVLADKLSRQQDKDFVDNALLEVASEKFGDRLSATIKEEQLWADFLRDGEENDEEEIILPKIYEQAATLDQVRTKAQEFLKKYNEENQSKQMNLVLFNDAMGHLMRISRIIQMPRGSAMLVGVGGSGKQSLTRLAGYIAGSRRFQITITKTYNDNSLFEDLKGLYVSAGQKGESTVFIFTDQEVKNESFLEYFNSILATGELAGLFQKDEKDSMAAEVRNDFIKERPGLEENMINLYGYFLDRLRDNLHFVLCFSPVGSKFAVRAQKFPAVFSSVTIDWFLPWPEDALVAVSSEFMSAYRVDASEENKKGLYKLMGSCQDLVGQVCEIYFQRMRKQVYVTPKTYLSFIDFYKIVYEDKYVEVNQLERSVNVGLQKLNEAAKDVEAMKINLREEEKKLKESEEQTNKLLVKVQSETAKAEKKSAEVGVQRDECLADKAQIENEQEEANKDLQKAMPFLHEAESAAKSITPKDITELKTMKTPSDIIRLVFDGVLILFQKKVVDIRSEPKVLNKQEVGFFHDSFDEYAKAMLSDIRFLPDLFDFSANEKDNINDETCEFIEAYLTLENFNPAVAKKASSAAEGLCKWVSAMRMYHEAAKIVKPKLDFLNIQTARLNKALEALAAAEDELAKAQAVLDELNRQFQAAMDSKNALEEKAMATKRKMEQANKLINGLAGEKARWTEDSNNFAQRRQRLVGDVCLAAAFVSYCGPFNSEFREKLNIDYFFKTCQGMRIPVSEKIDMISFLVDEGTKGEWNLEGLPADDLSIQNGIMVTRSSRYPLMVDPQGQALAWIKKREAARMEGSPLGCITSLTNPRLKDQLEFCLQEGRPLIIEGVESEMDPMLDPVLEKQIIKKGKNLYIIVSDTQMDYNPEFFLYITSRLANPSFSPELQAKCAVIDFTVTLKGLEQQLLGRVLSMEQKSLEESLNQLIEDVTANTKSLQILDKQLLERLSNSSGNLLDDTELIEVLANTKAKATEVSIKLKDAAEKKVEIEEKREQYRPVATRGSVLYFCMTEVSLILWMYNSSLVQFLEQFDLSVQRSEKAQPTQKRVEKIVDYLTYQIYRYVNRGLFERHKRTFVLMIAIKIMIVSGSLTSGDVGVLLKAGGGLDEKSERQNPFKWFGSDAKVWLNVLQLSRHNFGGQQPAFFRDLPDSIARNEQAWRKWFEENEPENCQVPDYEDRLAMDKTLGHFIRLCLVRAFREDRTQVATGIFLNECLGTAFTDPVTDTIEEIHQESRAKTPVLFLLSPGADPTLSIDELAKKKKKFPTDKVSMGEGQEVPARDKMKNGFVTGSWVILQNCHLGLGFMAEIEVMLQKITEIDEDFRVWITCEPHNKFPIGLLQSAIKVTNEPPMGMKAGLARTYTTMVTQEMLDKIDDPKWRMAIYGTAFMHSIVQERRKFGPLGWCIPYEFNYSDLDASLLFLEKHLSTTVAVGQPLSWLTIQYMIAEVQYGGRITDDLDRELFITYASKYLNDELFKPTFTFNTPTPGAGAAGQTEFMYKVPDGAEIAIYKEFLSKLPPVDSPSVFGLHVNADLTFRVKESQSMLDTIMETQPKDSGGGGGKSREDQIKDKCQELLSKMPEDYIEEIYREQIKKLKGPSGLPERGFAVPLNIFLFQEIQRMQRIIGIVRTNCSSMIDAIDGTVIMTPELQLDMDAFFDLRVPKRWTHDPSGAEISWLTPNLGKWFTGLTERVTQLSDWLNTGRPKSYWLTGFFNPQGFLTAMRQEVTRQHKKDQWALDDVVLHSEVRSHDKDKIKDAPEEGVNIHGLFIEGARWHLHEGRLEESRPRQAVDVMPVMYLTAVDGKDKKKAGDYGQGPYDCPVYKYPKRNDRYLIFRSLLKTGEQTAMHWKLRGVALLCTPE</sequence>
<keyword evidence="8" id="KW-0243">Dynein</keyword>
<feature type="coiled-coil region" evidence="14">
    <location>
        <begin position="1629"/>
        <end position="1691"/>
    </location>
</feature>
<dbReference type="GO" id="GO:0005930">
    <property type="term" value="C:axoneme"/>
    <property type="evidence" value="ECO:0007669"/>
    <property type="project" value="UniProtKB-SubCell"/>
</dbReference>
<dbReference type="Pfam" id="PF17852">
    <property type="entry name" value="Dynein_AAA_lid"/>
    <property type="match status" value="1"/>
</dbReference>
<evidence type="ECO:0000259" key="15">
    <source>
        <dbReference type="SMART" id="SM00382"/>
    </source>
</evidence>
<comment type="subcellular location">
    <subcellularLocation>
        <location evidence="1">Cytoplasm</location>
        <location evidence="1">Cytoskeleton</location>
        <location evidence="1">Cilium axoneme</location>
    </subcellularLocation>
</comment>
<keyword evidence="12" id="KW-0206">Cytoskeleton</keyword>
<evidence type="ECO:0000256" key="14">
    <source>
        <dbReference type="SAM" id="Coils"/>
    </source>
</evidence>
<dbReference type="InterPro" id="IPR041466">
    <property type="entry name" value="Dynein_AAA5_ext"/>
</dbReference>
<protein>
    <recommendedName>
        <fullName evidence="15">AAA+ ATPase domain-containing protein</fullName>
    </recommendedName>
</protein>
<evidence type="ECO:0000256" key="1">
    <source>
        <dbReference type="ARBA" id="ARBA00004430"/>
    </source>
</evidence>
<evidence type="ECO:0000256" key="12">
    <source>
        <dbReference type="ARBA" id="ARBA00023212"/>
    </source>
</evidence>
<evidence type="ECO:0000313" key="16">
    <source>
        <dbReference type="EMBL" id="CEM52663.1"/>
    </source>
</evidence>
<dbReference type="Gene3D" id="1.20.920.30">
    <property type="match status" value="1"/>
</dbReference>
<dbReference type="FunFam" id="3.40.50.300:FF:000044">
    <property type="entry name" value="Dynein heavy chain 5, axonemal"/>
    <property type="match status" value="1"/>
</dbReference>
<evidence type="ECO:0000256" key="9">
    <source>
        <dbReference type="ARBA" id="ARBA00023054"/>
    </source>
</evidence>
<dbReference type="Gene3D" id="6.10.140.1060">
    <property type="match status" value="1"/>
</dbReference>
<dbReference type="InterPro" id="IPR043157">
    <property type="entry name" value="Dynein_AAA1S"/>
</dbReference>
<dbReference type="Gene3D" id="1.10.8.720">
    <property type="entry name" value="Region D6 of dynein motor"/>
    <property type="match status" value="1"/>
</dbReference>
<dbReference type="Gene3D" id="1.10.8.710">
    <property type="match status" value="1"/>
</dbReference>
<evidence type="ECO:0000256" key="7">
    <source>
        <dbReference type="ARBA" id="ARBA00022840"/>
    </source>
</evidence>
<evidence type="ECO:0000256" key="13">
    <source>
        <dbReference type="ARBA" id="ARBA00023273"/>
    </source>
</evidence>
<dbReference type="Gene3D" id="1.10.472.130">
    <property type="match status" value="1"/>
</dbReference>
<feature type="domain" description="AAA+ ATPase" evidence="15">
    <location>
        <begin position="777"/>
        <end position="932"/>
    </location>
</feature>
<evidence type="ECO:0000256" key="3">
    <source>
        <dbReference type="ARBA" id="ARBA00022490"/>
    </source>
</evidence>
<dbReference type="InterPro" id="IPR042219">
    <property type="entry name" value="AAA_lid_11_sf"/>
</dbReference>
<dbReference type="Pfam" id="PF12777">
    <property type="entry name" value="MT"/>
    <property type="match status" value="1"/>
</dbReference>
<dbReference type="GO" id="GO:0008569">
    <property type="term" value="F:minus-end-directed microtubule motor activity"/>
    <property type="evidence" value="ECO:0007669"/>
    <property type="project" value="InterPro"/>
</dbReference>
<dbReference type="InterPro" id="IPR024743">
    <property type="entry name" value="Dynein_HC_stalk"/>
</dbReference>
<feature type="coiled-coil region" evidence="14">
    <location>
        <begin position="1396"/>
        <end position="1477"/>
    </location>
</feature>
<dbReference type="GO" id="GO:0030286">
    <property type="term" value="C:dynein complex"/>
    <property type="evidence" value="ECO:0007669"/>
    <property type="project" value="UniProtKB-KW"/>
</dbReference>
<dbReference type="Gene3D" id="1.20.58.1120">
    <property type="match status" value="1"/>
</dbReference>
<dbReference type="GO" id="GO:0005524">
    <property type="term" value="F:ATP binding"/>
    <property type="evidence" value="ECO:0007669"/>
    <property type="project" value="UniProtKB-KW"/>
</dbReference>
<keyword evidence="10" id="KW-0969">Cilium</keyword>
<reference evidence="16" key="1">
    <citation type="submission" date="2014-11" db="EMBL/GenBank/DDBJ databases">
        <authorList>
            <person name="Otto D Thomas"/>
            <person name="Naeem Raeece"/>
        </authorList>
    </citation>
    <scope>NUCLEOTIDE SEQUENCE</scope>
</reference>
<evidence type="ECO:0000256" key="8">
    <source>
        <dbReference type="ARBA" id="ARBA00023017"/>
    </source>
</evidence>
<dbReference type="InterPro" id="IPR026983">
    <property type="entry name" value="DHC"/>
</dbReference>
<dbReference type="EMBL" id="CDMZ01005331">
    <property type="protein sequence ID" value="CEM52663.1"/>
    <property type="molecule type" value="Genomic_DNA"/>
</dbReference>
<evidence type="ECO:0000256" key="6">
    <source>
        <dbReference type="ARBA" id="ARBA00022741"/>
    </source>
</evidence>
<dbReference type="SUPFAM" id="SSF52540">
    <property type="entry name" value="P-loop containing nucleoside triphosphate hydrolases"/>
    <property type="match status" value="4"/>
</dbReference>
<dbReference type="Pfam" id="PF18198">
    <property type="entry name" value="AAA_lid_11"/>
    <property type="match status" value="1"/>
</dbReference>
<dbReference type="GO" id="GO:0051959">
    <property type="term" value="F:dynein light intermediate chain binding"/>
    <property type="evidence" value="ECO:0007669"/>
    <property type="project" value="InterPro"/>
</dbReference>
<dbReference type="VEuPathDB" id="CryptoDB:Cvel_11433"/>
<keyword evidence="11" id="KW-0505">Motor protein</keyword>
<dbReference type="Pfam" id="PF12781">
    <property type="entry name" value="AAA_9"/>
    <property type="match status" value="1"/>
</dbReference>
<dbReference type="FunFam" id="1.10.8.710:FF:000003">
    <property type="entry name" value="Dynein axonemal heavy chain 5"/>
    <property type="match status" value="1"/>
</dbReference>
<dbReference type="InterPro" id="IPR041589">
    <property type="entry name" value="DNAH3_AAA_lid_1"/>
</dbReference>
<evidence type="ECO:0000256" key="4">
    <source>
        <dbReference type="ARBA" id="ARBA00022701"/>
    </source>
</evidence>
<dbReference type="GO" id="GO:0007018">
    <property type="term" value="P:microtubule-based movement"/>
    <property type="evidence" value="ECO:0007669"/>
    <property type="project" value="InterPro"/>
</dbReference>
<dbReference type="Gene3D" id="1.10.8.1220">
    <property type="match status" value="1"/>
</dbReference>
<dbReference type="FunFam" id="3.40.50.300:FF:002141">
    <property type="entry name" value="Dynein heavy chain"/>
    <property type="match status" value="1"/>
</dbReference>
<dbReference type="GO" id="GO:0045505">
    <property type="term" value="F:dynein intermediate chain binding"/>
    <property type="evidence" value="ECO:0007669"/>
    <property type="project" value="InterPro"/>
</dbReference>
<organism evidence="16">
    <name type="scientific">Chromera velia CCMP2878</name>
    <dbReference type="NCBI Taxonomy" id="1169474"/>
    <lineage>
        <taxon>Eukaryota</taxon>
        <taxon>Sar</taxon>
        <taxon>Alveolata</taxon>
        <taxon>Colpodellida</taxon>
        <taxon>Chromeraceae</taxon>
        <taxon>Chromera</taxon>
    </lineage>
</organism>
<dbReference type="GO" id="GO:0005874">
    <property type="term" value="C:microtubule"/>
    <property type="evidence" value="ECO:0007669"/>
    <property type="project" value="UniProtKB-KW"/>
</dbReference>
<evidence type="ECO:0000256" key="5">
    <source>
        <dbReference type="ARBA" id="ARBA00022737"/>
    </source>
</evidence>
<dbReference type="InterPro" id="IPR027417">
    <property type="entry name" value="P-loop_NTPase"/>
</dbReference>
<dbReference type="Pfam" id="PF17857">
    <property type="entry name" value="AAA_lid_1"/>
    <property type="match status" value="1"/>
</dbReference>
<dbReference type="Pfam" id="PF12780">
    <property type="entry name" value="AAA_8"/>
    <property type="match status" value="1"/>
</dbReference>
<accession>A0A0G4I6M0</accession>
<dbReference type="Gene3D" id="1.20.1270.280">
    <property type="match status" value="1"/>
</dbReference>
<evidence type="ECO:0000256" key="2">
    <source>
        <dbReference type="ARBA" id="ARBA00008887"/>
    </source>
</evidence>
<dbReference type="InterPro" id="IPR024317">
    <property type="entry name" value="Dynein_heavy_chain_D4_dom"/>
</dbReference>
<feature type="non-terminal residue" evidence="16">
    <location>
        <position position="1"/>
    </location>
</feature>